<organism evidence="1 2">
    <name type="scientific">Pseudomonas gingeri</name>
    <dbReference type="NCBI Taxonomy" id="117681"/>
    <lineage>
        <taxon>Bacteria</taxon>
        <taxon>Pseudomonadati</taxon>
        <taxon>Pseudomonadota</taxon>
        <taxon>Gammaproteobacteria</taxon>
        <taxon>Pseudomonadales</taxon>
        <taxon>Pseudomonadaceae</taxon>
        <taxon>Pseudomonas</taxon>
    </lineage>
</organism>
<proteinExistence type="predicted"/>
<sequence>MKSSKQQWLILNHELPVVSSIAKYAFSRDNGLGFELVDITSDIVRARFIERVETVEEMDTPFGDVEEIKLVRYVYFDFTVTQISEGASLLKIIKPPVSLKSFVRVLMEAFEYGASLKKVGFNISTVYAAISRDPEVDRLTVSRVTVSQIPLGEHATSRMEVLSTDNALVEFLELYNAPSMKIEKIAIVARIKHQVETLELTAAGSVCCTSGLERYLECTVVTS</sequence>
<dbReference type="AlphaFoldDB" id="A0A7Y7XZ66"/>
<dbReference type="EMBL" id="JACAQE010000004">
    <property type="protein sequence ID" value="NWC14746.1"/>
    <property type="molecule type" value="Genomic_DNA"/>
</dbReference>
<comment type="caution">
    <text evidence="1">The sequence shown here is derived from an EMBL/GenBank/DDBJ whole genome shotgun (WGS) entry which is preliminary data.</text>
</comment>
<dbReference type="RefSeq" id="WP_146049142.1">
    <property type="nucleotide sequence ID" value="NZ_JACAQE010000004.1"/>
</dbReference>
<accession>A0A7Y7XZ66</accession>
<evidence type="ECO:0000313" key="1">
    <source>
        <dbReference type="EMBL" id="NWC14746.1"/>
    </source>
</evidence>
<name>A0A7Y7XZ66_9PSED</name>
<protein>
    <submittedName>
        <fullName evidence="1">Uncharacterized protein</fullName>
    </submittedName>
</protein>
<evidence type="ECO:0000313" key="2">
    <source>
        <dbReference type="Proteomes" id="UP000517547"/>
    </source>
</evidence>
<gene>
    <name evidence="1" type="ORF">HX845_13870</name>
</gene>
<reference evidence="1 2" key="1">
    <citation type="submission" date="2020-04" db="EMBL/GenBank/DDBJ databases">
        <title>Molecular characterization of pseudomonads from Agaricus bisporus reveal novel blotch 2 pathogens in Western Europe.</title>
        <authorList>
            <person name="Taparia T."/>
            <person name="Krijger M."/>
            <person name="Haynes E."/>
            <person name="Elpinstone J.G."/>
            <person name="Noble R."/>
            <person name="Van Der Wolf J."/>
        </authorList>
    </citation>
    <scope>NUCLEOTIDE SEQUENCE [LARGE SCALE GENOMIC DNA]</scope>
    <source>
        <strain evidence="1 2">IPO3738</strain>
    </source>
</reference>
<dbReference type="Proteomes" id="UP000517547">
    <property type="component" value="Unassembled WGS sequence"/>
</dbReference>